<keyword evidence="2" id="KW-1133">Transmembrane helix</keyword>
<evidence type="ECO:0000256" key="1">
    <source>
        <dbReference type="SAM" id="MobiDB-lite"/>
    </source>
</evidence>
<feature type="region of interest" description="Disordered" evidence="1">
    <location>
        <begin position="124"/>
        <end position="165"/>
    </location>
</feature>
<sequence length="165" mass="17619">MPSVKSPAVTRSVPAAPSKNAAGTGNEYKPSKDAASLNKNAANKNTTAENGAKANTSSSPWGGMLRNVGLLAGGMFLGGMLANLFGMGGGFMSDLLGIVANALIFAVILMLAMTIWRKITSSKKNKNEDNIKADREKQSQKIIDIQPSSHNSYERRSKADEYRNR</sequence>
<reference evidence="3 4" key="1">
    <citation type="submission" date="2023-07" db="EMBL/GenBank/DDBJ databases">
        <title>Genomic Encyclopedia of Type Strains, Phase IV (KMG-IV): sequencing the most valuable type-strain genomes for metagenomic binning, comparative biology and taxonomic classification.</title>
        <authorList>
            <person name="Goeker M."/>
        </authorList>
    </citation>
    <scope>NUCLEOTIDE SEQUENCE [LARGE SCALE GENOMIC DNA]</scope>
    <source>
        <strain evidence="3 4">DSM 16980</strain>
    </source>
</reference>
<proteinExistence type="predicted"/>
<keyword evidence="4" id="KW-1185">Reference proteome</keyword>
<keyword evidence="2" id="KW-0472">Membrane</keyword>
<accession>A0ABT9Y7Q8</accession>
<comment type="caution">
    <text evidence="3">The sequence shown here is derived from an EMBL/GenBank/DDBJ whole genome shotgun (WGS) entry which is preliminary data.</text>
</comment>
<dbReference type="RefSeq" id="WP_307224016.1">
    <property type="nucleotide sequence ID" value="NZ_CP116940.1"/>
</dbReference>
<dbReference type="Proteomes" id="UP001239167">
    <property type="component" value="Unassembled WGS sequence"/>
</dbReference>
<organism evidence="3 4">
    <name type="scientific">Pectinatus haikarae</name>
    <dbReference type="NCBI Taxonomy" id="349096"/>
    <lineage>
        <taxon>Bacteria</taxon>
        <taxon>Bacillati</taxon>
        <taxon>Bacillota</taxon>
        <taxon>Negativicutes</taxon>
        <taxon>Selenomonadales</taxon>
        <taxon>Selenomonadaceae</taxon>
        <taxon>Pectinatus</taxon>
    </lineage>
</organism>
<feature type="region of interest" description="Disordered" evidence="1">
    <location>
        <begin position="1"/>
        <end position="36"/>
    </location>
</feature>
<evidence type="ECO:0000313" key="4">
    <source>
        <dbReference type="Proteomes" id="UP001239167"/>
    </source>
</evidence>
<feature type="transmembrane region" description="Helical" evidence="2">
    <location>
        <begin position="95"/>
        <end position="116"/>
    </location>
</feature>
<dbReference type="EMBL" id="JAUSUE010000010">
    <property type="protein sequence ID" value="MDQ0203872.1"/>
    <property type="molecule type" value="Genomic_DNA"/>
</dbReference>
<feature type="compositionally biased region" description="Basic and acidic residues" evidence="1">
    <location>
        <begin position="152"/>
        <end position="165"/>
    </location>
</feature>
<protein>
    <submittedName>
        <fullName evidence="3">Lipid-binding transport protein (Tim44 family)</fullName>
    </submittedName>
</protein>
<feature type="compositionally biased region" description="Basic and acidic residues" evidence="1">
    <location>
        <begin position="125"/>
        <end position="139"/>
    </location>
</feature>
<keyword evidence="2" id="KW-0812">Transmembrane</keyword>
<feature type="transmembrane region" description="Helical" evidence="2">
    <location>
        <begin position="68"/>
        <end position="89"/>
    </location>
</feature>
<evidence type="ECO:0000256" key="2">
    <source>
        <dbReference type="SAM" id="Phobius"/>
    </source>
</evidence>
<name>A0ABT9Y7Q8_9FIRM</name>
<gene>
    <name evidence="3" type="ORF">J2S01_001591</name>
</gene>
<evidence type="ECO:0000313" key="3">
    <source>
        <dbReference type="EMBL" id="MDQ0203872.1"/>
    </source>
</evidence>